<dbReference type="STRING" id="1279009.ADICEAN_03593"/>
<dbReference type="Gene3D" id="2.60.40.4070">
    <property type="match status" value="1"/>
</dbReference>
<keyword evidence="4" id="KW-1185">Reference proteome</keyword>
<dbReference type="Pfam" id="PF00932">
    <property type="entry name" value="LTD"/>
    <property type="match status" value="1"/>
</dbReference>
<accession>M7NS64</accession>
<feature type="domain" description="LTD" evidence="1">
    <location>
        <begin position="76"/>
        <end position="189"/>
    </location>
</feature>
<sequence length="356" mass="38513">MLIFDEALNPASLQELQLRLEPAHALGPVRQQENRLVISLSEPLSKHISYTVLLAGLQDCSGNTTTAEAPLIRPKSAQAGEVVINEIMFDPEVDEPEWIELHNPTPHMLNLQGWYLGLREGQLRSTLALADALLLLPPQGYLVLTRTAAALLEAYPETPSHSLLELPNLPALRNSGDTLVLLSPSAALAEAVAFSPALHHPLLATTKGVSLERIDPLRSGLLPANWSSASAPAYGTPGRANSQRYAPMAGGTQVLHIAPEVLEPTPDGVADVAHIHYQLPQPGLSGSLHILDASGREVVRLANNQLLGQEGVFQWSGTSAAGERVRNGYYIVVLSVWGRDGFRQKWRKTVVVSSWL</sequence>
<proteinExistence type="predicted"/>
<evidence type="ECO:0000313" key="3">
    <source>
        <dbReference type="EMBL" id="EMR01294.1"/>
    </source>
</evidence>
<dbReference type="SUPFAM" id="SSF74853">
    <property type="entry name" value="Lamin A/C globular tail domain"/>
    <property type="match status" value="1"/>
</dbReference>
<dbReference type="Proteomes" id="UP000011910">
    <property type="component" value="Unassembled WGS sequence"/>
</dbReference>
<comment type="caution">
    <text evidence="3">The sequence shown here is derived from an EMBL/GenBank/DDBJ whole genome shotgun (WGS) entry which is preliminary data.</text>
</comment>
<dbReference type="InterPro" id="IPR001322">
    <property type="entry name" value="Lamin_tail_dom"/>
</dbReference>
<evidence type="ECO:0000259" key="1">
    <source>
        <dbReference type="Pfam" id="PF00932"/>
    </source>
</evidence>
<dbReference type="InterPro" id="IPR036415">
    <property type="entry name" value="Lamin_tail_dom_sf"/>
</dbReference>
<dbReference type="eggNOG" id="COG4288">
    <property type="taxonomic scope" value="Bacteria"/>
</dbReference>
<evidence type="ECO:0000313" key="4">
    <source>
        <dbReference type="Proteomes" id="UP000011910"/>
    </source>
</evidence>
<reference evidence="3 4" key="1">
    <citation type="journal article" date="2013" name="Genome Announc.">
        <title>Draft Genome Sequence of Cesiribacter andamanensis Strain AMV16T, Isolated from a Soil Sample from a Mud Volcano in the Andaman Islands, India.</title>
        <authorList>
            <person name="Shivaji S."/>
            <person name="Ara S."/>
            <person name="Begum Z."/>
            <person name="Srinivas T.N."/>
            <person name="Singh A."/>
            <person name="Kumar Pinnaka A."/>
        </authorList>
    </citation>
    <scope>NUCLEOTIDE SEQUENCE [LARGE SCALE GENOMIC DNA]</scope>
    <source>
        <strain evidence="3 4">AMV16</strain>
    </source>
</reference>
<evidence type="ECO:0000259" key="2">
    <source>
        <dbReference type="Pfam" id="PF13860"/>
    </source>
</evidence>
<dbReference type="InterPro" id="IPR025965">
    <property type="entry name" value="FlgD/Vpr_Ig-like"/>
</dbReference>
<protein>
    <submittedName>
        <fullName evidence="3">Uncharacterized protein</fullName>
    </submittedName>
</protein>
<dbReference type="AlphaFoldDB" id="M7NS64"/>
<dbReference type="EMBL" id="AODQ01000128">
    <property type="protein sequence ID" value="EMR01294.1"/>
    <property type="molecule type" value="Genomic_DNA"/>
</dbReference>
<name>M7NS64_9BACT</name>
<dbReference type="Pfam" id="PF13860">
    <property type="entry name" value="FlgD_ig"/>
    <property type="match status" value="1"/>
</dbReference>
<feature type="domain" description="FlgD/Vpr Ig-like" evidence="2">
    <location>
        <begin position="274"/>
        <end position="336"/>
    </location>
</feature>
<organism evidence="3 4">
    <name type="scientific">Cesiribacter andamanensis AMV16</name>
    <dbReference type="NCBI Taxonomy" id="1279009"/>
    <lineage>
        <taxon>Bacteria</taxon>
        <taxon>Pseudomonadati</taxon>
        <taxon>Bacteroidota</taxon>
        <taxon>Cytophagia</taxon>
        <taxon>Cytophagales</taxon>
        <taxon>Cesiribacteraceae</taxon>
        <taxon>Cesiribacter</taxon>
    </lineage>
</organism>
<gene>
    <name evidence="3" type="ORF">ADICEAN_03593</name>
</gene>